<comment type="cofactor">
    <cofactor evidence="6">
        <name>heme</name>
        <dbReference type="ChEBI" id="CHEBI:30413"/>
    </cofactor>
</comment>
<dbReference type="AlphaFoldDB" id="A0ABD1M7T2"/>
<comment type="similarity">
    <text evidence="1">Belongs to the cytochrome P450 family.</text>
</comment>
<evidence type="ECO:0008006" key="9">
    <source>
        <dbReference type="Google" id="ProtNLM"/>
    </source>
</evidence>
<keyword evidence="5" id="KW-0456">Lyase</keyword>
<dbReference type="InterPro" id="IPR001128">
    <property type="entry name" value="Cyt_P450"/>
</dbReference>
<dbReference type="CDD" id="cd11071">
    <property type="entry name" value="CYP74"/>
    <property type="match status" value="1"/>
</dbReference>
<evidence type="ECO:0000313" key="7">
    <source>
        <dbReference type="EMBL" id="KAL2331857.1"/>
    </source>
</evidence>
<dbReference type="Pfam" id="PF00067">
    <property type="entry name" value="p450"/>
    <property type="match status" value="1"/>
</dbReference>
<sequence>MSFTPPSPATIVSPTELPIRQIPGSYGFPLVGPFWDRLDYFWFQKPEKFFRKRMEKHSSSVYRTNVPPSFPFFLNVNPNVIALLDCKSFSHLFDSHIIDKRDVLVGDFVPSIAFTGNLRVGVYQDTTEPQHSKVKSYIMDILKRSSGIWVAELVSNLDRMCDKLEASLSKSTSVSYIFLVQQFLFSFFCKVLAGADPSREPKIAESGYAMLDRWLALQLLPTVSIGILQPLEEILLHSFAYPFFLVSGDYNNVYNFIKQHGKETITLGVTDFGLSEEEAIHNLLFVLGFNSFGGFSIFLPSLIETIASDPTLQEKLKKEARTASSLTFDSIKQMSLVQSVVYEALRMNPPVPLQYGRARRDFRLASHDSVFDVKKGELLCGFQKLVMRDPLIFDQPETFKPDRFVGDKGAHLLDYLYWSNGPQTGSPSLSNKQCAGKDVVTLTASLIVAYLLRRYDSIKGDASSFTLLQRAN</sequence>
<dbReference type="Proteomes" id="UP001603857">
    <property type="component" value="Unassembled WGS sequence"/>
</dbReference>
<dbReference type="SUPFAM" id="SSF48264">
    <property type="entry name" value="Cytochrome P450"/>
    <property type="match status" value="1"/>
</dbReference>
<dbReference type="Gene3D" id="1.10.630.10">
    <property type="entry name" value="Cytochrome P450"/>
    <property type="match status" value="1"/>
</dbReference>
<evidence type="ECO:0000256" key="4">
    <source>
        <dbReference type="ARBA" id="ARBA00023004"/>
    </source>
</evidence>
<comment type="caution">
    <text evidence="7">The sequence shown here is derived from an EMBL/GenBank/DDBJ whole genome shotgun (WGS) entry which is preliminary data.</text>
</comment>
<dbReference type="InterPro" id="IPR036396">
    <property type="entry name" value="Cyt_P450_sf"/>
</dbReference>
<accession>A0ABD1M7T2</accession>
<dbReference type="FunFam" id="1.10.630.10:FF:000024">
    <property type="entry name" value="Allene oxide synthase, chloroplastic"/>
    <property type="match status" value="1"/>
</dbReference>
<dbReference type="PANTHER" id="PTHR24286:SF49">
    <property type="entry name" value="INACTIVE LINOLENATE HYDROPEROXIDE LYASE-RELATED"/>
    <property type="match status" value="1"/>
</dbReference>
<dbReference type="GO" id="GO:0046872">
    <property type="term" value="F:metal ion binding"/>
    <property type="evidence" value="ECO:0007669"/>
    <property type="project" value="UniProtKB-KW"/>
</dbReference>
<gene>
    <name evidence="7" type="ORF">Fmac_019438</name>
</gene>
<proteinExistence type="inferred from homology"/>
<keyword evidence="3 6" id="KW-0479">Metal-binding</keyword>
<keyword evidence="4 6" id="KW-0408">Iron</keyword>
<organism evidence="7 8">
    <name type="scientific">Flemingia macrophylla</name>
    <dbReference type="NCBI Taxonomy" id="520843"/>
    <lineage>
        <taxon>Eukaryota</taxon>
        <taxon>Viridiplantae</taxon>
        <taxon>Streptophyta</taxon>
        <taxon>Embryophyta</taxon>
        <taxon>Tracheophyta</taxon>
        <taxon>Spermatophyta</taxon>
        <taxon>Magnoliopsida</taxon>
        <taxon>eudicotyledons</taxon>
        <taxon>Gunneridae</taxon>
        <taxon>Pentapetalae</taxon>
        <taxon>rosids</taxon>
        <taxon>fabids</taxon>
        <taxon>Fabales</taxon>
        <taxon>Fabaceae</taxon>
        <taxon>Papilionoideae</taxon>
        <taxon>50 kb inversion clade</taxon>
        <taxon>NPAAA clade</taxon>
        <taxon>indigoferoid/millettioid clade</taxon>
        <taxon>Phaseoleae</taxon>
        <taxon>Flemingia</taxon>
    </lineage>
</organism>
<dbReference type="GO" id="GO:0016829">
    <property type="term" value="F:lyase activity"/>
    <property type="evidence" value="ECO:0007669"/>
    <property type="project" value="UniProtKB-KW"/>
</dbReference>
<dbReference type="EMBL" id="JBGMDY010000006">
    <property type="protein sequence ID" value="KAL2331857.1"/>
    <property type="molecule type" value="Genomic_DNA"/>
</dbReference>
<evidence type="ECO:0000313" key="8">
    <source>
        <dbReference type="Proteomes" id="UP001603857"/>
    </source>
</evidence>
<evidence type="ECO:0000256" key="1">
    <source>
        <dbReference type="ARBA" id="ARBA00010617"/>
    </source>
</evidence>
<name>A0ABD1M7T2_9FABA</name>
<keyword evidence="2 6" id="KW-0349">Heme</keyword>
<dbReference type="GO" id="GO:0006631">
    <property type="term" value="P:fatty acid metabolic process"/>
    <property type="evidence" value="ECO:0007669"/>
    <property type="project" value="UniProtKB-ARBA"/>
</dbReference>
<reference evidence="7 8" key="1">
    <citation type="submission" date="2024-08" db="EMBL/GenBank/DDBJ databases">
        <title>Insights into the chromosomal genome structure of Flemingia macrophylla.</title>
        <authorList>
            <person name="Ding Y."/>
            <person name="Zhao Y."/>
            <person name="Bi W."/>
            <person name="Wu M."/>
            <person name="Zhao G."/>
            <person name="Gong Y."/>
            <person name="Li W."/>
            <person name="Zhang P."/>
        </authorList>
    </citation>
    <scope>NUCLEOTIDE SEQUENCE [LARGE SCALE GENOMIC DNA]</scope>
    <source>
        <strain evidence="7">DYQJB</strain>
        <tissue evidence="7">Leaf</tissue>
    </source>
</reference>
<dbReference type="PANTHER" id="PTHR24286">
    <property type="entry name" value="CYTOCHROME P450 26"/>
    <property type="match status" value="1"/>
</dbReference>
<dbReference type="InterPro" id="IPR002403">
    <property type="entry name" value="Cyt_P450_E_grp-IV"/>
</dbReference>
<dbReference type="PRINTS" id="PR00465">
    <property type="entry name" value="EP450IV"/>
</dbReference>
<protein>
    <recommendedName>
        <fullName evidence="9">Cytochrome P450</fullName>
    </recommendedName>
</protein>
<keyword evidence="8" id="KW-1185">Reference proteome</keyword>
<feature type="binding site" description="axial binding residue" evidence="6">
    <location>
        <position position="434"/>
    </location>
    <ligand>
        <name>heme</name>
        <dbReference type="ChEBI" id="CHEBI:30413"/>
    </ligand>
    <ligandPart>
        <name>Fe</name>
        <dbReference type="ChEBI" id="CHEBI:18248"/>
    </ligandPart>
</feature>
<evidence type="ECO:0000256" key="2">
    <source>
        <dbReference type="ARBA" id="ARBA00022617"/>
    </source>
</evidence>
<evidence type="ECO:0000256" key="3">
    <source>
        <dbReference type="ARBA" id="ARBA00022723"/>
    </source>
</evidence>
<evidence type="ECO:0000256" key="6">
    <source>
        <dbReference type="PIRSR" id="PIRSR602403-1"/>
    </source>
</evidence>
<evidence type="ECO:0000256" key="5">
    <source>
        <dbReference type="ARBA" id="ARBA00023239"/>
    </source>
</evidence>